<evidence type="ECO:0000313" key="7">
    <source>
        <dbReference type="EMBL" id="KAK7789441.1"/>
    </source>
</evidence>
<dbReference type="GO" id="GO:0004252">
    <property type="term" value="F:serine-type endopeptidase activity"/>
    <property type="evidence" value="ECO:0007669"/>
    <property type="project" value="InterPro"/>
</dbReference>
<dbReference type="PROSITE" id="PS00134">
    <property type="entry name" value="TRYPSIN_HIS"/>
    <property type="match status" value="1"/>
</dbReference>
<name>A0AAN9YYG6_9ORTH</name>
<keyword evidence="8" id="KW-1185">Reference proteome</keyword>
<feature type="domain" description="Peptidase S1" evidence="6">
    <location>
        <begin position="1"/>
        <end position="214"/>
    </location>
</feature>
<dbReference type="AlphaFoldDB" id="A0AAN9YYG6"/>
<comment type="caution">
    <text evidence="7">The sequence shown here is derived from an EMBL/GenBank/DDBJ whole genome shotgun (WGS) entry which is preliminary data.</text>
</comment>
<evidence type="ECO:0000256" key="3">
    <source>
        <dbReference type="ARBA" id="ARBA00022801"/>
    </source>
</evidence>
<gene>
    <name evidence="7" type="ORF">R5R35_008610</name>
</gene>
<protein>
    <recommendedName>
        <fullName evidence="6">Peptidase S1 domain-containing protein</fullName>
    </recommendedName>
</protein>
<reference evidence="7 8" key="1">
    <citation type="submission" date="2024-03" db="EMBL/GenBank/DDBJ databases">
        <title>The genome assembly and annotation of the cricket Gryllus longicercus Weissman &amp; Gray.</title>
        <authorList>
            <person name="Szrajer S."/>
            <person name="Gray D."/>
            <person name="Ylla G."/>
        </authorList>
    </citation>
    <scope>NUCLEOTIDE SEQUENCE [LARGE SCALE GENOMIC DNA]</scope>
    <source>
        <strain evidence="7">DAG 2021-001</strain>
        <tissue evidence="7">Whole body minus gut</tissue>
    </source>
</reference>
<dbReference type="PRINTS" id="PR00722">
    <property type="entry name" value="CHYMOTRYPSIN"/>
</dbReference>
<keyword evidence="3" id="KW-0378">Hydrolase</keyword>
<keyword evidence="2" id="KW-0645">Protease</keyword>
<dbReference type="InterPro" id="IPR050430">
    <property type="entry name" value="Peptidase_S1"/>
</dbReference>
<dbReference type="InterPro" id="IPR001314">
    <property type="entry name" value="Peptidase_S1A"/>
</dbReference>
<dbReference type="SMART" id="SM00020">
    <property type="entry name" value="Tryp_SPc"/>
    <property type="match status" value="1"/>
</dbReference>
<dbReference type="PANTHER" id="PTHR24276:SF91">
    <property type="entry name" value="AT26814P-RELATED"/>
    <property type="match status" value="1"/>
</dbReference>
<dbReference type="Gene3D" id="2.40.10.10">
    <property type="entry name" value="Trypsin-like serine proteases"/>
    <property type="match status" value="1"/>
</dbReference>
<dbReference type="InterPro" id="IPR043504">
    <property type="entry name" value="Peptidase_S1_PA_chymotrypsin"/>
</dbReference>
<evidence type="ECO:0000256" key="1">
    <source>
        <dbReference type="ARBA" id="ARBA00007664"/>
    </source>
</evidence>
<dbReference type="Proteomes" id="UP001378592">
    <property type="component" value="Unassembled WGS sequence"/>
</dbReference>
<evidence type="ECO:0000259" key="6">
    <source>
        <dbReference type="PROSITE" id="PS50240"/>
    </source>
</evidence>
<keyword evidence="5" id="KW-1015">Disulfide bond</keyword>
<evidence type="ECO:0000256" key="2">
    <source>
        <dbReference type="ARBA" id="ARBA00022670"/>
    </source>
</evidence>
<evidence type="ECO:0000313" key="8">
    <source>
        <dbReference type="Proteomes" id="UP001378592"/>
    </source>
</evidence>
<accession>A0AAN9YYG6</accession>
<organism evidence="7 8">
    <name type="scientific">Gryllus longicercus</name>
    <dbReference type="NCBI Taxonomy" id="2509291"/>
    <lineage>
        <taxon>Eukaryota</taxon>
        <taxon>Metazoa</taxon>
        <taxon>Ecdysozoa</taxon>
        <taxon>Arthropoda</taxon>
        <taxon>Hexapoda</taxon>
        <taxon>Insecta</taxon>
        <taxon>Pterygota</taxon>
        <taxon>Neoptera</taxon>
        <taxon>Polyneoptera</taxon>
        <taxon>Orthoptera</taxon>
        <taxon>Ensifera</taxon>
        <taxon>Gryllidea</taxon>
        <taxon>Grylloidea</taxon>
        <taxon>Gryllidae</taxon>
        <taxon>Gryllinae</taxon>
        <taxon>Gryllus</taxon>
    </lineage>
</organism>
<sequence length="215" mass="23334">MVSVRVGDDVALQVHQCGGSIISSQWVLTAAHCRKNNNTNAYTVRAGVTNRTSKGWDYPVSDFIPHKWYRGENNTYDYDIAVIRIRGNFTFSASVQPIRLANCVPRPGTVANVDGWGRFSNRTHRSVPLRTVSVPILSEDTCKWAYSHATPRMLCAGYADGGKDACTFDSGGALVADGEQVGVVSAGPSCGRPCKPGIYTNVVYLRSWITSVTGV</sequence>
<dbReference type="PROSITE" id="PS50240">
    <property type="entry name" value="TRYPSIN_DOM"/>
    <property type="match status" value="1"/>
</dbReference>
<comment type="similarity">
    <text evidence="1">Belongs to the peptidase S1 family.</text>
</comment>
<evidence type="ECO:0000256" key="4">
    <source>
        <dbReference type="ARBA" id="ARBA00022825"/>
    </source>
</evidence>
<dbReference type="FunFam" id="2.40.10.10:FF:000068">
    <property type="entry name" value="transmembrane protease serine 2"/>
    <property type="match status" value="1"/>
</dbReference>
<dbReference type="EMBL" id="JAZDUA010000756">
    <property type="protein sequence ID" value="KAK7789441.1"/>
    <property type="molecule type" value="Genomic_DNA"/>
</dbReference>
<proteinExistence type="inferred from homology"/>
<dbReference type="InterPro" id="IPR001254">
    <property type="entry name" value="Trypsin_dom"/>
</dbReference>
<dbReference type="InterPro" id="IPR009003">
    <property type="entry name" value="Peptidase_S1_PA"/>
</dbReference>
<dbReference type="InterPro" id="IPR018114">
    <property type="entry name" value="TRYPSIN_HIS"/>
</dbReference>
<keyword evidence="4" id="KW-0720">Serine protease</keyword>
<evidence type="ECO:0000256" key="5">
    <source>
        <dbReference type="ARBA" id="ARBA00023157"/>
    </source>
</evidence>
<dbReference type="GO" id="GO:0006508">
    <property type="term" value="P:proteolysis"/>
    <property type="evidence" value="ECO:0007669"/>
    <property type="project" value="UniProtKB-KW"/>
</dbReference>
<dbReference type="CDD" id="cd00190">
    <property type="entry name" value="Tryp_SPc"/>
    <property type="match status" value="1"/>
</dbReference>
<dbReference type="SUPFAM" id="SSF50494">
    <property type="entry name" value="Trypsin-like serine proteases"/>
    <property type="match status" value="1"/>
</dbReference>
<dbReference type="PANTHER" id="PTHR24276">
    <property type="entry name" value="POLYSERASE-RELATED"/>
    <property type="match status" value="1"/>
</dbReference>
<dbReference type="Pfam" id="PF00089">
    <property type="entry name" value="Trypsin"/>
    <property type="match status" value="1"/>
</dbReference>